<gene>
    <name evidence="1" type="primary">casB</name>
    <name evidence="1" type="ORF">G3T16_03670</name>
</gene>
<dbReference type="KEGG" id="kim:G3T16_03670"/>
<dbReference type="Proteomes" id="UP000477680">
    <property type="component" value="Chromosome"/>
</dbReference>
<dbReference type="Gene3D" id="1.10.520.40">
    <property type="entry name" value="CRISPR-associated protein Cse2"/>
    <property type="match status" value="1"/>
</dbReference>
<dbReference type="InterPro" id="IPR013382">
    <property type="entry name" value="CRISPR-assoc_prot_Cse2"/>
</dbReference>
<dbReference type="CDD" id="cd09731">
    <property type="entry name" value="Cse2_I-E"/>
    <property type="match status" value="1"/>
</dbReference>
<dbReference type="NCBIfam" id="TIGR02548">
    <property type="entry name" value="casB_cse2"/>
    <property type="match status" value="1"/>
</dbReference>
<dbReference type="EMBL" id="CP048711">
    <property type="protein sequence ID" value="QIB64630.1"/>
    <property type="molecule type" value="Genomic_DNA"/>
</dbReference>
<dbReference type="AlphaFoldDB" id="A0A6C0TXS2"/>
<accession>A0A6C0TXS2</accession>
<keyword evidence="2" id="KW-1185">Reference proteome</keyword>
<name>A0A6C0TXS2_9GAMM</name>
<proteinExistence type="predicted"/>
<dbReference type="InterPro" id="IPR038287">
    <property type="entry name" value="Cse2_sf"/>
</dbReference>
<evidence type="ECO:0000313" key="1">
    <source>
        <dbReference type="EMBL" id="QIB64630.1"/>
    </source>
</evidence>
<protein>
    <submittedName>
        <fullName evidence="1">Type I-E CRISPR-associated protein Cse2/CasB</fullName>
    </submittedName>
</protein>
<dbReference type="Pfam" id="PF09485">
    <property type="entry name" value="CRISPR_Cse2"/>
    <property type="match status" value="1"/>
</dbReference>
<dbReference type="RefSeq" id="WP_163493880.1">
    <property type="nucleotide sequence ID" value="NZ_CP048711.1"/>
</dbReference>
<sequence length="194" mass="22517">MTTEDEKDTETVEYIGPYAHWWHRLVKPELCRARKWQPLPTAHKAILKRCKNLEEVMLSEPFQALWQMVPDEKRSPPKMEVTALAAWVLSSVKDDADMGLAQSMAQKASDGSDRPKVSTLRFQQLIKSRDTTEFARRLRRILPQIDNTVSVTGLAREIENWYWQNRSSAPETDPTKRQVLQWAMGYYAITPKTQ</sequence>
<evidence type="ECO:0000313" key="2">
    <source>
        <dbReference type="Proteomes" id="UP000477680"/>
    </source>
</evidence>
<organism evidence="1 2">
    <name type="scientific">Kineobactrum salinum</name>
    <dbReference type="NCBI Taxonomy" id="2708301"/>
    <lineage>
        <taxon>Bacteria</taxon>
        <taxon>Pseudomonadati</taxon>
        <taxon>Pseudomonadota</taxon>
        <taxon>Gammaproteobacteria</taxon>
        <taxon>Cellvibrionales</taxon>
        <taxon>Halieaceae</taxon>
        <taxon>Kineobactrum</taxon>
    </lineage>
</organism>
<reference evidence="1 2" key="1">
    <citation type="submission" date="2020-02" db="EMBL/GenBank/DDBJ databases">
        <title>Genome sequencing for Kineobactrum sp. M2.</title>
        <authorList>
            <person name="Park S.-J."/>
        </authorList>
    </citation>
    <scope>NUCLEOTIDE SEQUENCE [LARGE SCALE GENOMIC DNA]</scope>
    <source>
        <strain evidence="1 2">M2</strain>
    </source>
</reference>